<dbReference type="GO" id="GO:0140359">
    <property type="term" value="F:ABC-type transporter activity"/>
    <property type="evidence" value="ECO:0007669"/>
    <property type="project" value="InterPro"/>
</dbReference>
<reference evidence="2" key="2">
    <citation type="submission" date="2025-09" db="UniProtKB">
        <authorList>
            <consortium name="Ensembl"/>
        </authorList>
    </citation>
    <scope>IDENTIFICATION</scope>
</reference>
<keyword evidence="1" id="KW-1133">Transmembrane helix</keyword>
<feature type="transmembrane region" description="Helical" evidence="1">
    <location>
        <begin position="225"/>
        <end position="246"/>
    </location>
</feature>
<dbReference type="PANTHER" id="PTHR19229:SF100">
    <property type="entry name" value="CHOLESTEROL TRANSPORTER ABCA5"/>
    <property type="match status" value="1"/>
</dbReference>
<dbReference type="AlphaFoldDB" id="A0A8C8RMT3"/>
<proteinExistence type="predicted"/>
<dbReference type="PANTHER" id="PTHR19229">
    <property type="entry name" value="ATP-BINDING CASSETTE TRANSPORTER SUBFAMILY A ABCA"/>
    <property type="match status" value="1"/>
</dbReference>
<accession>A0A8C8RMT3</accession>
<evidence type="ECO:0008006" key="4">
    <source>
        <dbReference type="Google" id="ProtNLM"/>
    </source>
</evidence>
<organism evidence="2 3">
    <name type="scientific">Pelusios castaneus</name>
    <name type="common">West African mud turtle</name>
    <dbReference type="NCBI Taxonomy" id="367368"/>
    <lineage>
        <taxon>Eukaryota</taxon>
        <taxon>Metazoa</taxon>
        <taxon>Chordata</taxon>
        <taxon>Craniata</taxon>
        <taxon>Vertebrata</taxon>
        <taxon>Euteleostomi</taxon>
        <taxon>Archelosauria</taxon>
        <taxon>Testudinata</taxon>
        <taxon>Testudines</taxon>
        <taxon>Pleurodira</taxon>
        <taxon>Pelomedusidae</taxon>
        <taxon>Pelusios</taxon>
    </lineage>
</organism>
<keyword evidence="1" id="KW-0812">Transmembrane</keyword>
<evidence type="ECO:0000256" key="1">
    <source>
        <dbReference type="SAM" id="Phobius"/>
    </source>
</evidence>
<dbReference type="GO" id="GO:0005319">
    <property type="term" value="F:lipid transporter activity"/>
    <property type="evidence" value="ECO:0007669"/>
    <property type="project" value="TreeGrafter"/>
</dbReference>
<protein>
    <recommendedName>
        <fullName evidence="4">ABCA5</fullName>
    </recommendedName>
</protein>
<dbReference type="Proteomes" id="UP000694393">
    <property type="component" value="Unplaced"/>
</dbReference>
<reference evidence="2" key="1">
    <citation type="submission" date="2025-08" db="UniProtKB">
        <authorList>
            <consortium name="Ensembl"/>
        </authorList>
    </citation>
    <scope>IDENTIFICATION</scope>
</reference>
<feature type="transmembrane region" description="Helical" evidence="1">
    <location>
        <begin position="37"/>
        <end position="54"/>
    </location>
</feature>
<name>A0A8C8RMT3_9SAUR</name>
<sequence>MATEAVREAGVWRQTKALLFKNYLVKCRTKKSSVQEVLFPLFFLFWLILLSMMHPNRKFDEVPSVDLGTLDRSVFLDFILGYTPVTNMTRKIMQKVSFEYFTDDVITEEFFSEKELEEASTLSSSKFVGIVFKDSTSYQLRFFPGAITMSSIHVESRASCSSFSKGCESVTYWQSGFAVLQACIDAAIIQLTTNHSVWEELFSTKAAVMGAAANMKIDYFPRAVILIYLVIAFSPFGYYLAIHIVAEKEKRLKEFLKI</sequence>
<keyword evidence="3" id="KW-1185">Reference proteome</keyword>
<dbReference type="Ensembl" id="ENSPCET00000008191.1">
    <property type="protein sequence ID" value="ENSPCEP00000007913.1"/>
    <property type="gene ID" value="ENSPCEG00000006353.1"/>
</dbReference>
<evidence type="ECO:0000313" key="3">
    <source>
        <dbReference type="Proteomes" id="UP000694393"/>
    </source>
</evidence>
<keyword evidence="1" id="KW-0472">Membrane</keyword>
<evidence type="ECO:0000313" key="2">
    <source>
        <dbReference type="Ensembl" id="ENSPCEP00000007913.1"/>
    </source>
</evidence>
<dbReference type="GO" id="GO:0016020">
    <property type="term" value="C:membrane"/>
    <property type="evidence" value="ECO:0007669"/>
    <property type="project" value="InterPro"/>
</dbReference>
<dbReference type="InterPro" id="IPR026082">
    <property type="entry name" value="ABCA"/>
</dbReference>
<dbReference type="GO" id="GO:0005770">
    <property type="term" value="C:late endosome"/>
    <property type="evidence" value="ECO:0007669"/>
    <property type="project" value="TreeGrafter"/>
</dbReference>